<dbReference type="InterPro" id="IPR002347">
    <property type="entry name" value="SDR_fam"/>
</dbReference>
<evidence type="ECO:0000313" key="3">
    <source>
        <dbReference type="EMBL" id="MFC1853650.1"/>
    </source>
</evidence>
<accession>A0ABV6Z5E6</accession>
<dbReference type="EMBL" id="JBHPBY010000562">
    <property type="protein sequence ID" value="MFC1853650.1"/>
    <property type="molecule type" value="Genomic_DNA"/>
</dbReference>
<keyword evidence="2" id="KW-0560">Oxidoreductase</keyword>
<dbReference type="InterPro" id="IPR020904">
    <property type="entry name" value="Sc_DH/Rdtase_CS"/>
</dbReference>
<evidence type="ECO:0000256" key="1">
    <source>
        <dbReference type="ARBA" id="ARBA00006484"/>
    </source>
</evidence>
<comment type="caution">
    <text evidence="3">The sequence shown here is derived from an EMBL/GenBank/DDBJ whole genome shotgun (WGS) entry which is preliminary data.</text>
</comment>
<dbReference type="PROSITE" id="PS00061">
    <property type="entry name" value="ADH_SHORT"/>
    <property type="match status" value="1"/>
</dbReference>
<keyword evidence="4" id="KW-1185">Reference proteome</keyword>
<sequence length="238" mass="26346">MSSYKVLITGIHTGLGYALAKQCLEAGQQVFGISRQQPEDLAENPLLQFTALNLRHFEEIPHALNMLLHDIEELDLVLLNAGVLGEIKDLKDTSLADLKAVMDINVWANKVLIDDLFRQHKKIKQVVAISSGAAFNGSGGWGAYSISKSALNLLIRVYAHEHPQTHFTSLAPGIIDTDMIKYIFSQPTDPRYPANTRINEALLEARIKTPHSAAAKLLKHIPDLVNHISGSFIDIRKL</sequence>
<organism evidence="3 4">
    <name type="scientific">candidate division CSSED10-310 bacterium</name>
    <dbReference type="NCBI Taxonomy" id="2855610"/>
    <lineage>
        <taxon>Bacteria</taxon>
        <taxon>Bacteria division CSSED10-310</taxon>
    </lineage>
</organism>
<dbReference type="Gene3D" id="3.40.50.720">
    <property type="entry name" value="NAD(P)-binding Rossmann-like Domain"/>
    <property type="match status" value="1"/>
</dbReference>
<dbReference type="PANTHER" id="PTHR43008">
    <property type="entry name" value="BENZIL REDUCTASE"/>
    <property type="match status" value="1"/>
</dbReference>
<reference evidence="3 4" key="1">
    <citation type="submission" date="2024-09" db="EMBL/GenBank/DDBJ databases">
        <title>Laminarin stimulates single cell rates of sulfate reduction while oxygen inhibits transcriptomic activity in coastal marine sediment.</title>
        <authorList>
            <person name="Lindsay M."/>
            <person name="Orcutt B."/>
            <person name="Emerson D."/>
            <person name="Stepanauskas R."/>
            <person name="D'Angelo T."/>
        </authorList>
    </citation>
    <scope>NUCLEOTIDE SEQUENCE [LARGE SCALE GENOMIC DNA]</scope>
    <source>
        <strain evidence="3">SAG AM-311-K15</strain>
    </source>
</reference>
<evidence type="ECO:0000313" key="4">
    <source>
        <dbReference type="Proteomes" id="UP001594351"/>
    </source>
</evidence>
<dbReference type="PANTHER" id="PTHR43008:SF8">
    <property type="entry name" value="BENZIL REDUCTASE ((S)-BENZOIN FORMING) IRC24"/>
    <property type="match status" value="1"/>
</dbReference>
<comment type="similarity">
    <text evidence="1">Belongs to the short-chain dehydrogenases/reductases (SDR) family.</text>
</comment>
<dbReference type="PRINTS" id="PR00081">
    <property type="entry name" value="GDHRDH"/>
</dbReference>
<evidence type="ECO:0000256" key="2">
    <source>
        <dbReference type="ARBA" id="ARBA00023002"/>
    </source>
</evidence>
<proteinExistence type="inferred from homology"/>
<dbReference type="SUPFAM" id="SSF51735">
    <property type="entry name" value="NAD(P)-binding Rossmann-fold domains"/>
    <property type="match status" value="1"/>
</dbReference>
<dbReference type="InterPro" id="IPR036291">
    <property type="entry name" value="NAD(P)-bd_dom_sf"/>
</dbReference>
<dbReference type="Proteomes" id="UP001594351">
    <property type="component" value="Unassembled WGS sequence"/>
</dbReference>
<name>A0ABV6Z5E6_UNCC1</name>
<protein>
    <submittedName>
        <fullName evidence="3">SDR family NAD(P)-dependent oxidoreductase</fullName>
    </submittedName>
</protein>
<gene>
    <name evidence="3" type="ORF">ACFL27_25995</name>
</gene>
<dbReference type="Pfam" id="PF00106">
    <property type="entry name" value="adh_short"/>
    <property type="match status" value="1"/>
</dbReference>